<protein>
    <recommendedName>
        <fullName evidence="3">Carbohydrate-binding domain-containing protein</fullName>
    </recommendedName>
</protein>
<dbReference type="SUPFAM" id="SSF49344">
    <property type="entry name" value="CBD9-like"/>
    <property type="match status" value="2"/>
</dbReference>
<dbReference type="EMBL" id="FXUG01000016">
    <property type="protein sequence ID" value="SMP73384.1"/>
    <property type="molecule type" value="Genomic_DNA"/>
</dbReference>
<keyword evidence="2" id="KW-1185">Reference proteome</keyword>
<dbReference type="Gene3D" id="2.120.10.30">
    <property type="entry name" value="TolB, C-terminal domain"/>
    <property type="match status" value="1"/>
</dbReference>
<sequence length="1356" mass="148196">MYARTTMHLNFRRSISLTPYLLAIILPCLLASSLTAQSEVGVNVIGKQSMNVGISVVPAPGRVVIDGDLNEWDRSGEISSFADVDLRDRYSVGTSAMWDRDSLYLAIDWKDPTPMANFVDASANPDDGWKGDAIQLRIRSGAERLTHLTGWYDTQRQRPAMTISHQRGGGGVQPLLAAPGSNDIGLGIREAFKESSDGKGYIQEIAIPWSVLFEKTPVVTAGLTIRLGVEWVWGDPESSNWPAHRYADNLQPGKTSREFFWKSDDVWGDAKLLGEGNVEKRQYIVASDRLKGCIPVQATVPMSAKRFTLAINDIHGNRIRNLIADTDPIKYSDHSDHEQITVNVMWDGLDDDGKLVGPGEYRVVGLSHEGLDARYDTTYYNPGTTPWETAPGTGAWGADHGPPSLIASSGDWSIIGWHFAEGGSGIIGVGPDGRKAWGEKRGALALAADESHVYAIASGWHSSGTLIRLGKSDGSYQPFVLDGVQRPFELKIQDLLDGGGSNGKAGSEPSRTSTKDAFELGHDAKSQHGVAALAVYADRLALALPSGVALLDAQSAEFQQAVQLPGMTMLAFGQDGGLLASDGSKLLHWNPKSGKVTQRPTPGVTKITALAVDNQGNTLVFDTGPDQQVKAFTPDGKQIYAVGKPGGRPNHGIYDPRAMHAVHSIAVTSDGKLWTVENSDSPRRVAVWNRDGGLVHDYIGNSGYAGHSGYLHATDPNVAFIGNVEMALHRSNEPNAGRYQVKRILWDPNADKHEAFPLWPIKSHWFSSPYHFFSDASGKRREYLFVHASHSFDAVYMPRGDHWQPVSALVKLSELPNVIRENVFPDVTDKAGLIWNDANDDGAIQRDECEIATEGLPLKRVATDWGRRPGADLSLYSNGGSVTGDHPVRYQPDHFTPNGAPVYRLAGIKQLDLVDEGDLMPVPGENRLLMLSFKGFPNKTTGMISVDPDTSEIQWTYPNLYPSVHGSHRAPMPKPGLTIGPLRILGTADVGGDAGNVFALRGNLGQDFYFTTDGIYIGAMFQDTRLPAPSLPDTESELREVSLNQFTGGGEPFSGWMGKHDDGKVRVLTSMARQAVMVAIVEGLDTIHRTEPMTLKVDRQMLAQAELMQKRSSNHSSIQLAQQYTIKRIDSSPMSSQGKPDKPWAKIPVLDIASSSSPYTGQAQIAYDTESLYLRYDVKDTSPWINDGKDFKRLFKTGDVIDFQIATNSQAAKDRVEPEIGDMRVLIAPFGNSNVAVLMQPLVAGEPDASQSHQYVSPVQPRLFQRVALIQEARIQSTRLSDHYVVEAAIPFASLGFTPSVGTPLRGDLGFISSNESGNENTARTYWGNQQTNLVNDEPAEAWLYPVHWRKLIFGE</sequence>
<dbReference type="Gene3D" id="2.60.40.1190">
    <property type="match status" value="2"/>
</dbReference>
<name>A0ABY1QM86_9BACT</name>
<evidence type="ECO:0000313" key="2">
    <source>
        <dbReference type="Proteomes" id="UP001158067"/>
    </source>
</evidence>
<organism evidence="1 2">
    <name type="scientific">Neorhodopirellula lusitana</name>
    <dbReference type="NCBI Taxonomy" id="445327"/>
    <lineage>
        <taxon>Bacteria</taxon>
        <taxon>Pseudomonadati</taxon>
        <taxon>Planctomycetota</taxon>
        <taxon>Planctomycetia</taxon>
        <taxon>Pirellulales</taxon>
        <taxon>Pirellulaceae</taxon>
        <taxon>Neorhodopirellula</taxon>
    </lineage>
</organism>
<reference evidence="1 2" key="1">
    <citation type="submission" date="2017-05" db="EMBL/GenBank/DDBJ databases">
        <authorList>
            <person name="Varghese N."/>
            <person name="Submissions S."/>
        </authorList>
    </citation>
    <scope>NUCLEOTIDE SEQUENCE [LARGE SCALE GENOMIC DNA]</scope>
    <source>
        <strain evidence="1 2">DSM 25457</strain>
    </source>
</reference>
<comment type="caution">
    <text evidence="1">The sequence shown here is derived from an EMBL/GenBank/DDBJ whole genome shotgun (WGS) entry which is preliminary data.</text>
</comment>
<proteinExistence type="predicted"/>
<dbReference type="SUPFAM" id="SSF101898">
    <property type="entry name" value="NHL repeat"/>
    <property type="match status" value="1"/>
</dbReference>
<gene>
    <name evidence="1" type="ORF">SAMN06265222_116109</name>
</gene>
<accession>A0ABY1QM86</accession>
<dbReference type="InterPro" id="IPR011042">
    <property type="entry name" value="6-blade_b-propeller_TolB-like"/>
</dbReference>
<evidence type="ECO:0008006" key="3">
    <source>
        <dbReference type="Google" id="ProtNLM"/>
    </source>
</evidence>
<dbReference type="Proteomes" id="UP001158067">
    <property type="component" value="Unassembled WGS sequence"/>
</dbReference>
<dbReference type="Gene3D" id="2.60.40.4070">
    <property type="match status" value="1"/>
</dbReference>
<evidence type="ECO:0000313" key="1">
    <source>
        <dbReference type="EMBL" id="SMP73384.1"/>
    </source>
</evidence>